<dbReference type="Proteomes" id="UP001596407">
    <property type="component" value="Unassembled WGS sequence"/>
</dbReference>
<dbReference type="EMBL" id="JBHSZH010000005">
    <property type="protein sequence ID" value="MFC7081144.1"/>
    <property type="molecule type" value="Genomic_DNA"/>
</dbReference>
<proteinExistence type="predicted"/>
<evidence type="ECO:0000313" key="2">
    <source>
        <dbReference type="EMBL" id="MFC7081144.1"/>
    </source>
</evidence>
<reference evidence="2 3" key="1">
    <citation type="journal article" date="2019" name="Int. J. Syst. Evol. Microbiol.">
        <title>The Global Catalogue of Microorganisms (GCM) 10K type strain sequencing project: providing services to taxonomists for standard genome sequencing and annotation.</title>
        <authorList>
            <consortium name="The Broad Institute Genomics Platform"/>
            <consortium name="The Broad Institute Genome Sequencing Center for Infectious Disease"/>
            <person name="Wu L."/>
            <person name="Ma J."/>
        </authorList>
    </citation>
    <scope>NUCLEOTIDE SEQUENCE [LARGE SCALE GENOMIC DNA]</scope>
    <source>
        <strain evidence="2 3">DT72</strain>
    </source>
</reference>
<keyword evidence="1" id="KW-1133">Transmembrane helix</keyword>
<protein>
    <submittedName>
        <fullName evidence="2">Uncharacterized protein</fullName>
    </submittedName>
</protein>
<organism evidence="2 3">
    <name type="scientific">Halorussus caseinilyticus</name>
    <dbReference type="NCBI Taxonomy" id="3034025"/>
    <lineage>
        <taxon>Archaea</taxon>
        <taxon>Methanobacteriati</taxon>
        <taxon>Methanobacteriota</taxon>
        <taxon>Stenosarchaea group</taxon>
        <taxon>Halobacteria</taxon>
        <taxon>Halobacteriales</taxon>
        <taxon>Haladaptataceae</taxon>
        <taxon>Halorussus</taxon>
    </lineage>
</organism>
<feature type="transmembrane region" description="Helical" evidence="1">
    <location>
        <begin position="12"/>
        <end position="37"/>
    </location>
</feature>
<name>A0ABD5WPK5_9EURY</name>
<evidence type="ECO:0000313" key="3">
    <source>
        <dbReference type="Proteomes" id="UP001596407"/>
    </source>
</evidence>
<keyword evidence="1" id="KW-0472">Membrane</keyword>
<feature type="transmembrane region" description="Helical" evidence="1">
    <location>
        <begin position="57"/>
        <end position="83"/>
    </location>
</feature>
<dbReference type="AlphaFoldDB" id="A0ABD5WPK5"/>
<sequence>MDASRSLRWAVYYVILAGVATLLGGALVGAGVVLGIADGYSQLESGAALSTALETAAPGLAAVVLGVLVWAVGTVTAFVRVFTAAVEEQMRERFDGEKVKSEILSVLDDRLSDVEHDVSEMRRTVSELKREESADEFQFGEQQ</sequence>
<dbReference type="RefSeq" id="WP_276280934.1">
    <property type="nucleotide sequence ID" value="NZ_CP119809.1"/>
</dbReference>
<accession>A0ABD5WPK5</accession>
<keyword evidence="3" id="KW-1185">Reference proteome</keyword>
<keyword evidence="1" id="KW-0812">Transmembrane</keyword>
<comment type="caution">
    <text evidence="2">The sequence shown here is derived from an EMBL/GenBank/DDBJ whole genome shotgun (WGS) entry which is preliminary data.</text>
</comment>
<gene>
    <name evidence="2" type="ORF">ACFQJ6_14605</name>
</gene>
<dbReference type="GeneID" id="79302110"/>
<evidence type="ECO:0000256" key="1">
    <source>
        <dbReference type="SAM" id="Phobius"/>
    </source>
</evidence>